<evidence type="ECO:0000313" key="4">
    <source>
        <dbReference type="Proteomes" id="UP000510660"/>
    </source>
</evidence>
<protein>
    <submittedName>
        <fullName evidence="3">Phage head morphogenesis protein</fullName>
    </submittedName>
</protein>
<evidence type="ECO:0000256" key="1">
    <source>
        <dbReference type="SAM" id="MobiDB-lite"/>
    </source>
</evidence>
<feature type="region of interest" description="Disordered" evidence="1">
    <location>
        <begin position="227"/>
        <end position="255"/>
    </location>
</feature>
<accession>A0A7H9E820</accession>
<feature type="domain" description="Phage head morphogenesis" evidence="2">
    <location>
        <begin position="154"/>
        <end position="260"/>
    </location>
</feature>
<evidence type="ECO:0000259" key="2">
    <source>
        <dbReference type="Pfam" id="PF04233"/>
    </source>
</evidence>
<sequence>MARRRNGYPLKIERSYYRDMSKLIREWQKITLRAVDVHLRRYLINGTKMLTDADNSRQPEWTNYVQQTLNLMSVDMQSTVADQILHDMSMRFVYAVSQFSANKTYTHQVAIQTKIGPYALNPLRDNAKLREYTWGKILENTQLIKTMQGRYMDQLKGDIYRNINAGGGLTDITHAIRDRTGMTLRHADLIATDQTGKILAQIDAYRNKQAGSTRYIWRSMEDKRVRPKHRELDGKEFKYDDPSGGDNGQLPGEPIRCRCYADPID</sequence>
<dbReference type="EMBL" id="CP047415">
    <property type="protein sequence ID" value="QLL73774.1"/>
    <property type="molecule type" value="Genomic_DNA"/>
</dbReference>
<proteinExistence type="predicted"/>
<feature type="compositionally biased region" description="Basic and acidic residues" evidence="1">
    <location>
        <begin position="227"/>
        <end position="241"/>
    </location>
</feature>
<evidence type="ECO:0000313" key="3">
    <source>
        <dbReference type="EMBL" id="QLL73774.1"/>
    </source>
</evidence>
<dbReference type="NCBIfam" id="TIGR01641">
    <property type="entry name" value="phageSPP1_gp7"/>
    <property type="match status" value="1"/>
</dbReference>
<dbReference type="AlphaFoldDB" id="A0A7H9E820"/>
<reference evidence="3 4" key="1">
    <citation type="submission" date="2020-01" db="EMBL/GenBank/DDBJ databases">
        <title>Complete and circular genome sequences of six lactobacillus isolates from horses.</title>
        <authorList>
            <person name="Hassan H.M."/>
        </authorList>
    </citation>
    <scope>NUCLEOTIDE SEQUENCE [LARGE SCALE GENOMIC DNA]</scope>
    <source>
        <strain evidence="3 4">1D</strain>
    </source>
</reference>
<dbReference type="Proteomes" id="UP000510660">
    <property type="component" value="Chromosome"/>
</dbReference>
<organism evidence="3 4">
    <name type="scientific">Lactobacillus crispatus</name>
    <dbReference type="NCBI Taxonomy" id="47770"/>
    <lineage>
        <taxon>Bacteria</taxon>
        <taxon>Bacillati</taxon>
        <taxon>Bacillota</taxon>
        <taxon>Bacilli</taxon>
        <taxon>Lactobacillales</taxon>
        <taxon>Lactobacillaceae</taxon>
        <taxon>Lactobacillus</taxon>
    </lineage>
</organism>
<gene>
    <name evidence="3" type="ORF">GTO85_05020</name>
</gene>
<dbReference type="Pfam" id="PF04233">
    <property type="entry name" value="Phage_Mu_F"/>
    <property type="match status" value="1"/>
</dbReference>
<name>A0A7H9E820_9LACO</name>
<dbReference type="InterPro" id="IPR006528">
    <property type="entry name" value="Phage_head_morphogenesis_dom"/>
</dbReference>